<evidence type="ECO:0000313" key="8">
    <source>
        <dbReference type="Proteomes" id="UP001150907"/>
    </source>
</evidence>
<dbReference type="Pfam" id="PF23726">
    <property type="entry name" value="Beta-prop_RSE1_2nd"/>
    <property type="match status" value="1"/>
</dbReference>
<comment type="subcellular location">
    <subcellularLocation>
        <location evidence="1">Nucleus</location>
    </subcellularLocation>
</comment>
<gene>
    <name evidence="7" type="primary">CFT1</name>
    <name evidence="7" type="ORF">H4R26_003739</name>
</gene>
<evidence type="ECO:0000259" key="5">
    <source>
        <dbReference type="Pfam" id="PF10433"/>
    </source>
</evidence>
<dbReference type="InterPro" id="IPR058543">
    <property type="entry name" value="Beta-prop_RSE1/DDB1/CPSF1_2nd"/>
</dbReference>
<feature type="region of interest" description="Disordered" evidence="3">
    <location>
        <begin position="734"/>
        <end position="773"/>
    </location>
</feature>
<dbReference type="InterPro" id="IPR015943">
    <property type="entry name" value="WD40/YVTN_repeat-like_dom_sf"/>
</dbReference>
<dbReference type="EMBL" id="JANBQF010000327">
    <property type="protein sequence ID" value="KAJ2002176.1"/>
    <property type="molecule type" value="Genomic_DNA"/>
</dbReference>
<feature type="region of interest" description="Disordered" evidence="3">
    <location>
        <begin position="1"/>
        <end position="47"/>
    </location>
</feature>
<sequence length="1641" mass="174487">MKAGSTEDNDDYMYNNSTGEEFDLPMIREGGREQRRGADGKRESAKRPQMHLVGRWRLYGQIMDMQAVRGAQQGLECLLLSFAEAKMALVSFDAATQGIVTESIHYYEHEELMHRTCNDDVTCALRVDPEGRCVAMRIYDDQLAVLPLVAAGGGDPREAKKPYADSYVVNMRQGDSGVRGIRDFVFLGGYLEPTLALLHEPVSMWAGMLDSAVDSCAITVVSLDLTRRSVSTLSTTSRLPYDCQTLLAVPEPIGGVLILGTSQITHVANGAVSCVSVLNKAAAHSIGVGLLDYIDATNEDLELLLSPPSCACVFVGSNTAAMWTHQGFCFLLRLESDGRVLKRIVAKQIAGPDSRCETPGPIANTWDDVGILPSCLAELRVSYDDDESGASLDSLLLFVGGKAGRSILLEVDDRGESSQAGKESGRLGAAGDGTMDIDAELYGDAPLARSSLPGAADQTWTDRYCFTVYDELLGTGPVVAMEVGTAGGARDGGLELVTCGGNEWRGCLRVQQRHIQPETIASFDLPGAPVRRVWTVRCLKEYNIGGAMQAADTASLGELHDTFMVLSRDLSTAVFAAGDDLQELDRTGFFTDGPTIGVGEILGSTRVVQVHAGGIRVVNASGRETQALGVDEGQTIVWAEVADPVVLVRLAGGEFRVYEVEAGSRELRQTALPGVFSRHAVTAALFRDTKRVLGTNREWTERHSGAGDSARATTTTTATAGVLDSDFDSLYADAGSSHERRRKRLSAMGGSGGGKAARQTKKKRGADSDVPGDGVGLAGASGIGEGSLYAALLAANGDLWIIRLPQFEVVWITRRFDLLPTTLSGGSAGGEDSSGSSDEEAEGGQQPDWRRRRLGAGAGSPRIDELCLAHLGGDSIDTVHIVAVTTAGEVAVYRAFGHCEQAGARDGELAVRFTRVAHDVFAYEPDYERIVRRAQASQLDAYAAWSEQNRGRVEERLVESEHAVREARERAREKQQREEAAELADWGEGDSEGEGEGEEGEGKGGARSESRAEPAPAGKGPSRAAEDDLYADAAEHENIFGGFGGGREEAAEAAAEEAAEEVAEEPAEEPAEPIEDAAEPLDEPLDPAAPVARRLTVLGNVGGYAAVFVAGARAALVVVGAKRYARVHPVRLGRSAGGAGPADPAGLVGVARFHGAACAHGLVALSRAGTLAVAGLAASAAAARGGVEYDAPWPVRTLPVGTAHAGLGGLGGVAFHAPSGCYAAAATGMARFCIREPNPDVAAADADVARSDDQQLVPEHERRALRTSSAPPPAPQFHVDLLSPVTWETIDSYDLARDEHVVAVRAVELEAEGGATRALVCVATGFVLGEDVAARGKVYVFDVIGVVPQPGRPQTSRRLKLLCEEEIRGCISAVADVRGLLAVSVGSKLFLRALAAGALVSVAFLDCQAWVRSLAAFRNFVLIGDLINSLWFAGFQEDGPTRLHVLGRDYCNRLPVEHADFLVLGPQLLLLAADAHGCLHFFAYAPRDAASLSGQRLLRRAEFNLRSPVTGLRRLNAATAHAQGGAAAVQQVCLVSTASGALHAVSLLPEKSFKRLHRINTHLVHCTQPLAALNPREFRAVPLHRRQHHAPRRAVLDADLILPLYAHGPLDRQGEAAQRDGTTPDRVLRDIADAERAIDFF</sequence>
<dbReference type="PANTHER" id="PTHR10644">
    <property type="entry name" value="DNA REPAIR/RNA PROCESSING CPSF FAMILY"/>
    <property type="match status" value="1"/>
</dbReference>
<feature type="compositionally biased region" description="Basic and acidic residues" evidence="3">
    <location>
        <begin position="1000"/>
        <end position="1012"/>
    </location>
</feature>
<reference evidence="7" key="1">
    <citation type="submission" date="2022-07" db="EMBL/GenBank/DDBJ databases">
        <title>Phylogenomic reconstructions and comparative analyses of Kickxellomycotina fungi.</title>
        <authorList>
            <person name="Reynolds N.K."/>
            <person name="Stajich J.E."/>
            <person name="Barry K."/>
            <person name="Grigoriev I.V."/>
            <person name="Crous P."/>
            <person name="Smith M.E."/>
        </authorList>
    </citation>
    <scope>NUCLEOTIDE SEQUENCE</scope>
    <source>
        <strain evidence="7">IMI 214461</strain>
    </source>
</reference>
<evidence type="ECO:0000256" key="2">
    <source>
        <dbReference type="ARBA" id="ARBA00023242"/>
    </source>
</evidence>
<feature type="compositionally biased region" description="Basic and acidic residues" evidence="3">
    <location>
        <begin position="960"/>
        <end position="980"/>
    </location>
</feature>
<dbReference type="InterPro" id="IPR018846">
    <property type="entry name" value="Beta-prop_RSE1/DDB1/CPSF1_1st"/>
</dbReference>
<dbReference type="Gene3D" id="2.130.10.10">
    <property type="entry name" value="YVTN repeat-like/Quinoprotein amine dehydrogenase"/>
    <property type="match status" value="3"/>
</dbReference>
<feature type="region of interest" description="Disordered" evidence="3">
    <location>
        <begin position="1039"/>
        <end position="1073"/>
    </location>
</feature>
<keyword evidence="8" id="KW-1185">Reference proteome</keyword>
<feature type="compositionally biased region" description="Basic and acidic residues" evidence="3">
    <location>
        <begin position="29"/>
        <end position="46"/>
    </location>
</feature>
<evidence type="ECO:0000259" key="4">
    <source>
        <dbReference type="Pfam" id="PF03178"/>
    </source>
</evidence>
<feature type="compositionally biased region" description="Basic and acidic residues" evidence="3">
    <location>
        <begin position="1247"/>
        <end position="1264"/>
    </location>
</feature>
<dbReference type="GO" id="GO:0005634">
    <property type="term" value="C:nucleus"/>
    <property type="evidence" value="ECO:0007669"/>
    <property type="project" value="UniProtKB-SubCell"/>
</dbReference>
<feature type="region of interest" description="Disordered" evidence="3">
    <location>
        <begin position="1244"/>
        <end position="1273"/>
    </location>
</feature>
<dbReference type="InterPro" id="IPR050358">
    <property type="entry name" value="RSE1/DDB1/CFT1"/>
</dbReference>
<comment type="caution">
    <text evidence="7">The sequence shown here is derived from an EMBL/GenBank/DDBJ whole genome shotgun (WGS) entry which is preliminary data.</text>
</comment>
<evidence type="ECO:0000313" key="7">
    <source>
        <dbReference type="EMBL" id="KAJ2002176.1"/>
    </source>
</evidence>
<evidence type="ECO:0000256" key="1">
    <source>
        <dbReference type="ARBA" id="ARBA00004123"/>
    </source>
</evidence>
<dbReference type="OrthoDB" id="6109at2759"/>
<proteinExistence type="predicted"/>
<feature type="compositionally biased region" description="Acidic residues" evidence="3">
    <location>
        <begin position="1054"/>
        <end position="1073"/>
    </location>
</feature>
<protein>
    <submittedName>
        <fullName evidence="7">mRNA cleavage and polyadenylation factor subunit</fullName>
    </submittedName>
</protein>
<dbReference type="InterPro" id="IPR004871">
    <property type="entry name" value="RSE1/DDB1/CPSF1_C"/>
</dbReference>
<accession>A0A9W8BDZ7</accession>
<feature type="region of interest" description="Disordered" evidence="3">
    <location>
        <begin position="823"/>
        <end position="857"/>
    </location>
</feature>
<evidence type="ECO:0000256" key="3">
    <source>
        <dbReference type="SAM" id="MobiDB-lite"/>
    </source>
</evidence>
<dbReference type="Proteomes" id="UP001150907">
    <property type="component" value="Unassembled WGS sequence"/>
</dbReference>
<dbReference type="Pfam" id="PF10433">
    <property type="entry name" value="Beta-prop_RSE1_1st"/>
    <property type="match status" value="1"/>
</dbReference>
<dbReference type="GO" id="GO:0003676">
    <property type="term" value="F:nucleic acid binding"/>
    <property type="evidence" value="ECO:0007669"/>
    <property type="project" value="InterPro"/>
</dbReference>
<feature type="domain" description="RSE1/DDB1/CPSF1 first beta-propeller" evidence="5">
    <location>
        <begin position="49"/>
        <end position="269"/>
    </location>
</feature>
<dbReference type="Pfam" id="PF03178">
    <property type="entry name" value="CPSF_A"/>
    <property type="match status" value="1"/>
</dbReference>
<keyword evidence="2" id="KW-0539">Nucleus</keyword>
<feature type="compositionally biased region" description="Acidic residues" evidence="3">
    <location>
        <begin position="981"/>
        <end position="999"/>
    </location>
</feature>
<feature type="domain" description="RSE1/DDB1/CPSF1 C-terminal" evidence="4">
    <location>
        <begin position="1276"/>
        <end position="1601"/>
    </location>
</feature>
<organism evidence="7 8">
    <name type="scientific">Coemansia thaxteri</name>
    <dbReference type="NCBI Taxonomy" id="2663907"/>
    <lineage>
        <taxon>Eukaryota</taxon>
        <taxon>Fungi</taxon>
        <taxon>Fungi incertae sedis</taxon>
        <taxon>Zoopagomycota</taxon>
        <taxon>Kickxellomycotina</taxon>
        <taxon>Kickxellomycetes</taxon>
        <taxon>Kickxellales</taxon>
        <taxon>Kickxellaceae</taxon>
        <taxon>Coemansia</taxon>
    </lineage>
</organism>
<name>A0A9W8BDZ7_9FUNG</name>
<feature type="domain" description="RSE1/DDB1/CPSF1 second beta-propeller" evidence="6">
    <location>
        <begin position="517"/>
        <end position="903"/>
    </location>
</feature>
<evidence type="ECO:0000259" key="6">
    <source>
        <dbReference type="Pfam" id="PF23726"/>
    </source>
</evidence>
<feature type="region of interest" description="Disordered" evidence="3">
    <location>
        <begin position="960"/>
        <end position="1025"/>
    </location>
</feature>